<reference evidence="1" key="1">
    <citation type="submission" date="2021-01" db="EMBL/GenBank/DDBJ databases">
        <authorList>
            <person name="Kaushik A."/>
        </authorList>
    </citation>
    <scope>NUCLEOTIDE SEQUENCE</scope>
    <source>
        <strain evidence="1">AG1-1B</strain>
    </source>
</reference>
<sequence>MARGLLDEALETLVKAEEIVADPISTDASHLNYLLGHHRQKEAASGEDAYAMYTQAQNVLDQLDEHLGKIQKHKSMSKPTSDVLVPDVQGVIMREQIWLSQIGEVQSEEQKALEDLEKLPQTLKSKSEEASLLGRIALHEVYSQFRTDLFLSSLTES</sequence>
<organism evidence="1 2">
    <name type="scientific">Rhizoctonia solani</name>
    <dbReference type="NCBI Taxonomy" id="456999"/>
    <lineage>
        <taxon>Eukaryota</taxon>
        <taxon>Fungi</taxon>
        <taxon>Dikarya</taxon>
        <taxon>Basidiomycota</taxon>
        <taxon>Agaricomycotina</taxon>
        <taxon>Agaricomycetes</taxon>
        <taxon>Cantharellales</taxon>
        <taxon>Ceratobasidiaceae</taxon>
        <taxon>Rhizoctonia</taxon>
    </lineage>
</organism>
<proteinExistence type="predicted"/>
<name>A0A8H3B4D8_9AGAM</name>
<protein>
    <submittedName>
        <fullName evidence="1">Uncharacterized protein</fullName>
    </submittedName>
</protein>
<feature type="non-terminal residue" evidence="1">
    <location>
        <position position="1"/>
    </location>
</feature>
<gene>
    <name evidence="1" type="ORF">RDB_LOCUS75638</name>
</gene>
<dbReference type="AlphaFoldDB" id="A0A8H3B4D8"/>
<dbReference type="Proteomes" id="UP000663826">
    <property type="component" value="Unassembled WGS sequence"/>
</dbReference>
<accession>A0A8H3B4D8</accession>
<comment type="caution">
    <text evidence="1">The sequence shown here is derived from an EMBL/GenBank/DDBJ whole genome shotgun (WGS) entry which is preliminary data.</text>
</comment>
<evidence type="ECO:0000313" key="2">
    <source>
        <dbReference type="Proteomes" id="UP000663826"/>
    </source>
</evidence>
<evidence type="ECO:0000313" key="1">
    <source>
        <dbReference type="EMBL" id="CAE6447453.1"/>
    </source>
</evidence>
<dbReference type="EMBL" id="CAJMWQ010001345">
    <property type="protein sequence ID" value="CAE6447453.1"/>
    <property type="molecule type" value="Genomic_DNA"/>
</dbReference>